<feature type="non-terminal residue" evidence="2">
    <location>
        <position position="1"/>
    </location>
</feature>
<dbReference type="AlphaFoldDB" id="A0AAV5V426"/>
<dbReference type="InterPro" id="IPR029058">
    <property type="entry name" value="AB_hydrolase_fold"/>
</dbReference>
<organism evidence="2 3">
    <name type="scientific">Pristionchus fissidentatus</name>
    <dbReference type="NCBI Taxonomy" id="1538716"/>
    <lineage>
        <taxon>Eukaryota</taxon>
        <taxon>Metazoa</taxon>
        <taxon>Ecdysozoa</taxon>
        <taxon>Nematoda</taxon>
        <taxon>Chromadorea</taxon>
        <taxon>Rhabditida</taxon>
        <taxon>Rhabditina</taxon>
        <taxon>Diplogasteromorpha</taxon>
        <taxon>Diplogasteroidea</taxon>
        <taxon>Neodiplogasteridae</taxon>
        <taxon>Pristionchus</taxon>
    </lineage>
</organism>
<dbReference type="Pfam" id="PF00450">
    <property type="entry name" value="Peptidase_S10"/>
    <property type="match status" value="1"/>
</dbReference>
<evidence type="ECO:0000313" key="2">
    <source>
        <dbReference type="EMBL" id="GMT13863.1"/>
    </source>
</evidence>
<reference evidence="2" key="1">
    <citation type="submission" date="2023-10" db="EMBL/GenBank/DDBJ databases">
        <title>Genome assembly of Pristionchus species.</title>
        <authorList>
            <person name="Yoshida K."/>
            <person name="Sommer R.J."/>
        </authorList>
    </citation>
    <scope>NUCLEOTIDE SEQUENCE</scope>
    <source>
        <strain evidence="2">RS5133</strain>
    </source>
</reference>
<name>A0AAV5V426_9BILA</name>
<comment type="similarity">
    <text evidence="1">Belongs to the peptidase S10 family.</text>
</comment>
<dbReference type="Proteomes" id="UP001432322">
    <property type="component" value="Unassembled WGS sequence"/>
</dbReference>
<dbReference type="Gene3D" id="3.40.50.1820">
    <property type="entry name" value="alpha/beta hydrolase"/>
    <property type="match status" value="1"/>
</dbReference>
<dbReference type="GO" id="GO:0004185">
    <property type="term" value="F:serine-type carboxypeptidase activity"/>
    <property type="evidence" value="ECO:0007669"/>
    <property type="project" value="InterPro"/>
</dbReference>
<accession>A0AAV5V426</accession>
<protein>
    <recommendedName>
        <fullName evidence="4">Peptidase</fullName>
    </recommendedName>
</protein>
<dbReference type="InterPro" id="IPR001563">
    <property type="entry name" value="Peptidase_S10"/>
</dbReference>
<evidence type="ECO:0008006" key="4">
    <source>
        <dbReference type="Google" id="ProtNLM"/>
    </source>
</evidence>
<dbReference type="GO" id="GO:0006508">
    <property type="term" value="P:proteolysis"/>
    <property type="evidence" value="ECO:0007669"/>
    <property type="project" value="InterPro"/>
</dbReference>
<comment type="caution">
    <text evidence="2">The sequence shown here is derived from an EMBL/GenBank/DDBJ whole genome shotgun (WGS) entry which is preliminary data.</text>
</comment>
<evidence type="ECO:0000313" key="3">
    <source>
        <dbReference type="Proteomes" id="UP001432322"/>
    </source>
</evidence>
<dbReference type="EMBL" id="BTSY01000002">
    <property type="protein sequence ID" value="GMT13863.1"/>
    <property type="molecule type" value="Genomic_DNA"/>
</dbReference>
<keyword evidence="3" id="KW-1185">Reference proteome</keyword>
<proteinExistence type="inferred from homology"/>
<sequence length="238" mass="27494">SYTQLTLESWQKLERGEELPEAEWMEYLNKPWGFQGNSPVHYNFAEHCLHKNSSDEAYHGSKEATHLPCFAERSLHVYMNRKDVQAALHVTNRLEMLRPWSENNDDMVFTYNRTNNVLPAYKDILALAKSPFRMLIYHGDTDLMLSPMATVFNTRKIAAESNRTELPYSSWHFFDDYAGARTSYKNDVSNVTMDVLTVRGAGHGVPTDLSAQAFQMINNFLFTDDSKPIDYSEPIRKH</sequence>
<dbReference type="SUPFAM" id="SSF53474">
    <property type="entry name" value="alpha/beta-Hydrolases"/>
    <property type="match status" value="1"/>
</dbReference>
<gene>
    <name evidence="2" type="ORF">PFISCL1PPCAC_5160</name>
</gene>
<evidence type="ECO:0000256" key="1">
    <source>
        <dbReference type="ARBA" id="ARBA00009431"/>
    </source>
</evidence>